<gene>
    <name evidence="2" type="ORF">BC739_003483</name>
</gene>
<dbReference type="Proteomes" id="UP000517916">
    <property type="component" value="Unassembled WGS sequence"/>
</dbReference>
<dbReference type="RefSeq" id="WP_182837696.1">
    <property type="nucleotide sequence ID" value="NZ_BAAABQ010000009.1"/>
</dbReference>
<protein>
    <submittedName>
        <fullName evidence="2">Nucleoside-diphosphate-sugar epimerase</fullName>
    </submittedName>
</protein>
<dbReference type="InterPro" id="IPR001509">
    <property type="entry name" value="Epimerase_deHydtase"/>
</dbReference>
<dbReference type="InterPro" id="IPR036291">
    <property type="entry name" value="NAD(P)-bd_dom_sf"/>
</dbReference>
<comment type="caution">
    <text evidence="2">The sequence shown here is derived from an EMBL/GenBank/DDBJ whole genome shotgun (WGS) entry which is preliminary data.</text>
</comment>
<dbReference type="SUPFAM" id="SSF51735">
    <property type="entry name" value="NAD(P)-binding Rossmann-fold domains"/>
    <property type="match status" value="1"/>
</dbReference>
<dbReference type="EMBL" id="JACJID010000002">
    <property type="protein sequence ID" value="MBA8926284.1"/>
    <property type="molecule type" value="Genomic_DNA"/>
</dbReference>
<accession>A0ABR6BHB9</accession>
<dbReference type="PANTHER" id="PTHR48079:SF6">
    <property type="entry name" value="NAD(P)-BINDING DOMAIN-CONTAINING PROTEIN-RELATED"/>
    <property type="match status" value="1"/>
</dbReference>
<proteinExistence type="predicted"/>
<organism evidence="2 3">
    <name type="scientific">Kutzneria viridogrisea</name>
    <dbReference type="NCBI Taxonomy" id="47990"/>
    <lineage>
        <taxon>Bacteria</taxon>
        <taxon>Bacillati</taxon>
        <taxon>Actinomycetota</taxon>
        <taxon>Actinomycetes</taxon>
        <taxon>Pseudonocardiales</taxon>
        <taxon>Pseudonocardiaceae</taxon>
        <taxon>Kutzneria</taxon>
    </lineage>
</organism>
<dbReference type="Gene3D" id="3.40.50.720">
    <property type="entry name" value="NAD(P)-binding Rossmann-like Domain"/>
    <property type="match status" value="1"/>
</dbReference>
<keyword evidence="3" id="KW-1185">Reference proteome</keyword>
<feature type="domain" description="NAD-dependent epimerase/dehydratase" evidence="1">
    <location>
        <begin position="3"/>
        <end position="217"/>
    </location>
</feature>
<reference evidence="2 3" key="1">
    <citation type="submission" date="2020-08" db="EMBL/GenBank/DDBJ databases">
        <title>Genomic Encyclopedia of Archaeal and Bacterial Type Strains, Phase II (KMG-II): from individual species to whole genera.</title>
        <authorList>
            <person name="Goeker M."/>
        </authorList>
    </citation>
    <scope>NUCLEOTIDE SEQUENCE [LARGE SCALE GENOMIC DNA]</scope>
    <source>
        <strain evidence="2 3">DSM 43850</strain>
    </source>
</reference>
<dbReference type="Pfam" id="PF01370">
    <property type="entry name" value="Epimerase"/>
    <property type="match status" value="1"/>
</dbReference>
<evidence type="ECO:0000313" key="2">
    <source>
        <dbReference type="EMBL" id="MBA8926284.1"/>
    </source>
</evidence>
<evidence type="ECO:0000259" key="1">
    <source>
        <dbReference type="Pfam" id="PF01370"/>
    </source>
</evidence>
<name>A0ABR6BHB9_9PSEU</name>
<evidence type="ECO:0000313" key="3">
    <source>
        <dbReference type="Proteomes" id="UP000517916"/>
    </source>
</evidence>
<dbReference type="PANTHER" id="PTHR48079">
    <property type="entry name" value="PROTEIN YEEZ"/>
    <property type="match status" value="1"/>
</dbReference>
<dbReference type="InterPro" id="IPR051783">
    <property type="entry name" value="NAD(P)-dependent_oxidoreduct"/>
</dbReference>
<sequence length="277" mass="29699">MRIFLTGASGRVGSRTLPRLNAYGHQVHALVRDPAQADGVRAAGGHPVVGDLLDPDSYRAALEGSDAVVHLAAVVREPEAERVHRANHEATLLLGRAALDAGIGRFVFASTTLVYPGGLGRPATEDTPPDPQPEWGAYPVSKAAAERALLELHPGVRVLRLAFVYGEGDPHLAESLTWASHWPSHKRLHTVHHADVAQAVLRALHAPGIDGRTYNVADESPVTAWELHALNGVPFPEGSPDPADPWHGISDTTRIRAELGFRPLYPSVWSAREAGAL</sequence>